<sequence>MGFRGRPVADHQPQLVSHGSTFFSLRKHRRNADNRQICTEMEQCVGRLICRSGRNSIWEACGPARDAFDEMAPQIKGYLDSCAEPISGWVTWSMYMIGSDKASAIPTVLFCCDVASHRREVRDIIKQSGILRGYPGVKTGDMPQTPGFEQLVTLAAESIPGQLSFSLSVNTSERCLTIGNSFDSSIDGLNTVTLGGVIRIRDKFLLTTAGHPFRKAAEVPILCTGSDHRRMESEEALSLDEDSDAEGADSSNWTSRATGAKSYIDSRVPSLPGSGRKEKAFWKSRQRPLSTGGESFTVQSFAKPLAHLKMRDSFSMGQMGGLFLTGMACSAADLDYALIELDGHDCAALITFNDPRTPGRYVSVEALAENTVISTSALTITSRGTLPGTVSETPSYARGPQDLKFRRMIRAFADGRLEKGDCGSWVIDADTGNLHGHVIAGSPGSGAMLVLPFSDVFDDISHRVEISPELPVIGEEADNNAKRIPGFPGMWPIMINILLIFGGHFL</sequence>
<feature type="compositionally biased region" description="Acidic residues" evidence="1">
    <location>
        <begin position="234"/>
        <end position="247"/>
    </location>
</feature>
<evidence type="ECO:0000313" key="2">
    <source>
        <dbReference type="EMBL" id="KAK8062633.1"/>
    </source>
</evidence>
<reference evidence="2 3" key="1">
    <citation type="submission" date="2023-01" db="EMBL/GenBank/DDBJ databases">
        <title>Analysis of 21 Apiospora genomes using comparative genomics revels a genus with tremendous synthesis potential of carbohydrate active enzymes and secondary metabolites.</title>
        <authorList>
            <person name="Sorensen T."/>
        </authorList>
    </citation>
    <scope>NUCLEOTIDE SEQUENCE [LARGE SCALE GENOMIC DNA]</scope>
    <source>
        <strain evidence="2 3">CBS 114990</strain>
    </source>
</reference>
<evidence type="ECO:0000256" key="1">
    <source>
        <dbReference type="SAM" id="MobiDB-lite"/>
    </source>
</evidence>
<proteinExistence type="predicted"/>
<name>A0ABR1UUP4_9PEZI</name>
<comment type="caution">
    <text evidence="2">The sequence shown here is derived from an EMBL/GenBank/DDBJ whole genome shotgun (WGS) entry which is preliminary data.</text>
</comment>
<gene>
    <name evidence="2" type="ORF">PG997_014730</name>
</gene>
<accession>A0ABR1UUP4</accession>
<dbReference type="EMBL" id="JAQQWN010000010">
    <property type="protein sequence ID" value="KAK8062633.1"/>
    <property type="molecule type" value="Genomic_DNA"/>
</dbReference>
<protein>
    <submittedName>
        <fullName evidence="2">Uncharacterized protein</fullName>
    </submittedName>
</protein>
<keyword evidence="3" id="KW-1185">Reference proteome</keyword>
<dbReference type="Proteomes" id="UP001433268">
    <property type="component" value="Unassembled WGS sequence"/>
</dbReference>
<organism evidence="2 3">
    <name type="scientific">Apiospora hydei</name>
    <dbReference type="NCBI Taxonomy" id="1337664"/>
    <lineage>
        <taxon>Eukaryota</taxon>
        <taxon>Fungi</taxon>
        <taxon>Dikarya</taxon>
        <taxon>Ascomycota</taxon>
        <taxon>Pezizomycotina</taxon>
        <taxon>Sordariomycetes</taxon>
        <taxon>Xylariomycetidae</taxon>
        <taxon>Amphisphaeriales</taxon>
        <taxon>Apiosporaceae</taxon>
        <taxon>Apiospora</taxon>
    </lineage>
</organism>
<dbReference type="GeneID" id="92052104"/>
<evidence type="ECO:0000313" key="3">
    <source>
        <dbReference type="Proteomes" id="UP001433268"/>
    </source>
</evidence>
<feature type="region of interest" description="Disordered" evidence="1">
    <location>
        <begin position="232"/>
        <end position="290"/>
    </location>
</feature>
<dbReference type="RefSeq" id="XP_066661232.1">
    <property type="nucleotide sequence ID" value="XM_066819044.1"/>
</dbReference>